<comment type="caution">
    <text evidence="2">The sequence shown here is derived from an EMBL/GenBank/DDBJ whole genome shotgun (WGS) entry which is preliminary data.</text>
</comment>
<reference evidence="2" key="1">
    <citation type="submission" date="2020-10" db="EMBL/GenBank/DDBJ databases">
        <authorList>
            <person name="Kikuchi T."/>
        </authorList>
    </citation>
    <scope>NUCLEOTIDE SEQUENCE</scope>
    <source>
        <strain evidence="2">NKZ352</strain>
    </source>
</reference>
<feature type="transmembrane region" description="Helical" evidence="1">
    <location>
        <begin position="75"/>
        <end position="98"/>
    </location>
</feature>
<accession>A0A8S1HIL9</accession>
<keyword evidence="3" id="KW-1185">Reference proteome</keyword>
<evidence type="ECO:0000313" key="3">
    <source>
        <dbReference type="Proteomes" id="UP000835052"/>
    </source>
</evidence>
<evidence type="ECO:0000256" key="1">
    <source>
        <dbReference type="SAM" id="Phobius"/>
    </source>
</evidence>
<protein>
    <submittedName>
        <fullName evidence="2">Uncharacterized protein</fullName>
    </submittedName>
</protein>
<keyword evidence="1" id="KW-1133">Transmembrane helix</keyword>
<dbReference type="OrthoDB" id="5772927at2759"/>
<dbReference type="EMBL" id="CAJGYM010000073">
    <property type="protein sequence ID" value="CAD6196481.1"/>
    <property type="molecule type" value="Genomic_DNA"/>
</dbReference>
<feature type="transmembrane region" description="Helical" evidence="1">
    <location>
        <begin position="34"/>
        <end position="55"/>
    </location>
</feature>
<dbReference type="Proteomes" id="UP000835052">
    <property type="component" value="Unassembled WGS sequence"/>
</dbReference>
<name>A0A8S1HIL9_9PELO</name>
<organism evidence="2 3">
    <name type="scientific">Caenorhabditis auriculariae</name>
    <dbReference type="NCBI Taxonomy" id="2777116"/>
    <lineage>
        <taxon>Eukaryota</taxon>
        <taxon>Metazoa</taxon>
        <taxon>Ecdysozoa</taxon>
        <taxon>Nematoda</taxon>
        <taxon>Chromadorea</taxon>
        <taxon>Rhabditida</taxon>
        <taxon>Rhabditina</taxon>
        <taxon>Rhabditomorpha</taxon>
        <taxon>Rhabditoidea</taxon>
        <taxon>Rhabditidae</taxon>
        <taxon>Peloderinae</taxon>
        <taxon>Caenorhabditis</taxon>
    </lineage>
</organism>
<proteinExistence type="predicted"/>
<sequence>MIPSPLVYHCSSLPLRFQWPDHDMTPRALSRLEIAILLFFACLSIAAMSFGIDFTRQLFGVVANVMYIERDYGPIWPFSVSVVSFFVAAVCIWTNIVVQGSYDFLLDKAYFAAEGSPIEMEKTLPRHE</sequence>
<gene>
    <name evidence="2" type="ORF">CAUJ_LOCUS12395</name>
</gene>
<keyword evidence="1" id="KW-0812">Transmembrane</keyword>
<dbReference type="AlphaFoldDB" id="A0A8S1HIL9"/>
<keyword evidence="1" id="KW-0472">Membrane</keyword>
<evidence type="ECO:0000313" key="2">
    <source>
        <dbReference type="EMBL" id="CAD6196481.1"/>
    </source>
</evidence>